<name>A0A1E7Q7V3_9GAMM</name>
<dbReference type="RefSeq" id="WP_070049826.1">
    <property type="nucleotide sequence ID" value="NZ_CBCSDO010000008.1"/>
</dbReference>
<evidence type="ECO:0000313" key="2">
    <source>
        <dbReference type="EMBL" id="OEY70272.1"/>
    </source>
</evidence>
<organism evidence="2 3">
    <name type="scientific">Rheinheimera salexigens</name>
    <dbReference type="NCBI Taxonomy" id="1628148"/>
    <lineage>
        <taxon>Bacteria</taxon>
        <taxon>Pseudomonadati</taxon>
        <taxon>Pseudomonadota</taxon>
        <taxon>Gammaproteobacteria</taxon>
        <taxon>Chromatiales</taxon>
        <taxon>Chromatiaceae</taxon>
        <taxon>Rheinheimera</taxon>
    </lineage>
</organism>
<keyword evidence="1" id="KW-0472">Membrane</keyword>
<keyword evidence="1" id="KW-0812">Transmembrane</keyword>
<keyword evidence="3" id="KW-1185">Reference proteome</keyword>
<feature type="transmembrane region" description="Helical" evidence="1">
    <location>
        <begin position="48"/>
        <end position="65"/>
    </location>
</feature>
<accession>A0A1E7Q7V3</accession>
<reference evidence="3" key="1">
    <citation type="submission" date="2016-09" db="EMBL/GenBank/DDBJ databases">
        <authorList>
            <person name="Wan X."/>
            <person name="Hou S."/>
        </authorList>
    </citation>
    <scope>NUCLEOTIDE SEQUENCE [LARGE SCALE GENOMIC DNA]</scope>
    <source>
        <strain evidence="3">KH87</strain>
    </source>
</reference>
<proteinExistence type="predicted"/>
<sequence>MHIQENTQQHLILKDSPWWGLAVGLVVAGFCFLLEPAEMTASPILNKLILVFIGIAFLAGFTLAMRKTTIHFDRTAGTISRISAPLLPLNTFRLFGLRSETRLIKPVLFAYLEMQRKSNHSAVSRYSLALSTGEIPDDILGGKSSMIFAPEMDKVRWLVGFNIGMKKTKANEIVNTVNQWLGTNTRHNIV</sequence>
<gene>
    <name evidence="2" type="ORF">BI198_12355</name>
</gene>
<comment type="caution">
    <text evidence="2">The sequence shown here is derived from an EMBL/GenBank/DDBJ whole genome shotgun (WGS) entry which is preliminary data.</text>
</comment>
<protein>
    <submittedName>
        <fullName evidence="2">Uncharacterized protein</fullName>
    </submittedName>
</protein>
<dbReference type="Proteomes" id="UP000242258">
    <property type="component" value="Unassembled WGS sequence"/>
</dbReference>
<dbReference type="STRING" id="1628148.BI198_12355"/>
<dbReference type="EMBL" id="MKEK01000001">
    <property type="protein sequence ID" value="OEY70272.1"/>
    <property type="molecule type" value="Genomic_DNA"/>
</dbReference>
<dbReference type="AlphaFoldDB" id="A0A1E7Q7V3"/>
<keyword evidence="1" id="KW-1133">Transmembrane helix</keyword>
<evidence type="ECO:0000313" key="3">
    <source>
        <dbReference type="Proteomes" id="UP000242258"/>
    </source>
</evidence>
<evidence type="ECO:0000256" key="1">
    <source>
        <dbReference type="SAM" id="Phobius"/>
    </source>
</evidence>
<feature type="transmembrane region" description="Helical" evidence="1">
    <location>
        <begin position="18"/>
        <end position="36"/>
    </location>
</feature>